<dbReference type="Gene3D" id="1.10.760.10">
    <property type="entry name" value="Cytochrome c-like domain"/>
    <property type="match status" value="2"/>
</dbReference>
<evidence type="ECO:0000256" key="9">
    <source>
        <dbReference type="ARBA" id="ARBA00022982"/>
    </source>
</evidence>
<comment type="subcellular location">
    <subcellularLocation>
        <location evidence="1 14">Periplasm</location>
    </subcellularLocation>
</comment>
<keyword evidence="18" id="KW-1185">Reference proteome</keyword>
<keyword evidence="7 15" id="KW-0732">Signal</keyword>
<comment type="catalytic activity">
    <reaction evidence="13 14">
        <text>S-sulfanyl-L-cysteinyl-[SoxY protein] + thiosulfate + 2 Fe(III)-[cytochrome c] = S-(2-sulfodisulfanyl)-L-cysteinyl-[SoxY protein] + 2 Fe(II)-[cytochrome c] + 2 H(+)</text>
        <dbReference type="Rhea" id="RHEA:51224"/>
        <dbReference type="Rhea" id="RHEA-COMP:10350"/>
        <dbReference type="Rhea" id="RHEA-COMP:14399"/>
        <dbReference type="Rhea" id="RHEA-COMP:14689"/>
        <dbReference type="Rhea" id="RHEA-COMP:14690"/>
        <dbReference type="ChEBI" id="CHEBI:15378"/>
        <dbReference type="ChEBI" id="CHEBI:29033"/>
        <dbReference type="ChEBI" id="CHEBI:29034"/>
        <dbReference type="ChEBI" id="CHEBI:33542"/>
        <dbReference type="ChEBI" id="CHEBI:61963"/>
        <dbReference type="ChEBI" id="CHEBI:140664"/>
        <dbReference type="EC" id="2.8.5.2"/>
    </reaction>
</comment>
<keyword evidence="9 14" id="KW-0249">Electron transport</keyword>
<comment type="subunit">
    <text evidence="2 14">Heterodimer of SoxA and SoxX.</text>
</comment>
<dbReference type="InterPro" id="IPR025710">
    <property type="entry name" value="SoxA"/>
</dbReference>
<proteinExistence type="inferred from homology"/>
<reference evidence="17 18" key="1">
    <citation type="submission" date="2023-09" db="EMBL/GenBank/DDBJ databases">
        <authorList>
            <person name="Rey-Velasco X."/>
        </authorList>
    </citation>
    <scope>NUCLEOTIDE SEQUENCE [LARGE SCALE GENOMIC DNA]</scope>
    <source>
        <strain evidence="17 18">P385</strain>
    </source>
</reference>
<feature type="domain" description="Cytochrome c" evidence="16">
    <location>
        <begin position="50"/>
        <end position="148"/>
    </location>
</feature>
<evidence type="ECO:0000313" key="17">
    <source>
        <dbReference type="EMBL" id="MDT0617750.1"/>
    </source>
</evidence>
<evidence type="ECO:0000256" key="15">
    <source>
        <dbReference type="SAM" id="SignalP"/>
    </source>
</evidence>
<dbReference type="NCBIfam" id="TIGR04484">
    <property type="entry name" value="thiosulf_SoxA"/>
    <property type="match status" value="1"/>
</dbReference>
<feature type="chain" id="PRO_5047454902" description="SoxAX cytochrome complex subunit A" evidence="15">
    <location>
        <begin position="26"/>
        <end position="270"/>
    </location>
</feature>
<dbReference type="Proteomes" id="UP001259982">
    <property type="component" value="Unassembled WGS sequence"/>
</dbReference>
<comment type="caution">
    <text evidence="17">The sequence shown here is derived from an EMBL/GenBank/DDBJ whole genome shotgun (WGS) entry which is preliminary data.</text>
</comment>
<dbReference type="RefSeq" id="WP_311657638.1">
    <property type="nucleotide sequence ID" value="NZ_JAVRHY010000003.1"/>
</dbReference>
<protein>
    <recommendedName>
        <fullName evidence="14">SoxAX cytochrome complex subunit A</fullName>
        <ecNumber evidence="14">2.8.5.2</ecNumber>
    </recommendedName>
    <alternativeName>
        <fullName evidence="14">Protein SoxA</fullName>
    </alternativeName>
    <alternativeName>
        <fullName evidence="14">Sulfur oxidizing protein A</fullName>
    </alternativeName>
    <alternativeName>
        <fullName evidence="14">Thiosulfate-oxidizing multienzyme system protein SoxA</fullName>
    </alternativeName>
</protein>
<dbReference type="SUPFAM" id="SSF46626">
    <property type="entry name" value="Cytochrome c"/>
    <property type="match status" value="2"/>
</dbReference>
<keyword evidence="6 14" id="KW-0479">Metal-binding</keyword>
<evidence type="ECO:0000256" key="1">
    <source>
        <dbReference type="ARBA" id="ARBA00004418"/>
    </source>
</evidence>
<keyword evidence="5 14" id="KW-0808">Transferase</keyword>
<evidence type="ECO:0000259" key="16">
    <source>
        <dbReference type="Pfam" id="PF21342"/>
    </source>
</evidence>
<evidence type="ECO:0000256" key="8">
    <source>
        <dbReference type="ARBA" id="ARBA00022764"/>
    </source>
</evidence>
<sequence length="270" mass="29678">MARKPRPLSALATALCGLTLSAAFAQDDGTFSEYREMFGDDNPAVFVIDEGAAVWTEKRGPNQVSLEQCDLGLGPGVVDGAYAQLPRYFEDVDQVMDLEARLIHCMVELQGFDRAEITADPYSGRGETDSTLEALAAYVASESEGETIDIPQSHPAEKQAYKAGKALFWHRAGPYDFACATCHRQDDKRVRLQDLPNLTTADGARSSYPDWPAYRISQGVVRTMEWRMRNCMRQQRLPMLKVGSEAAVSIITYMGVNANGGTMAAPGLKR</sequence>
<accession>A0ABU3B6R7</accession>
<gene>
    <name evidence="17" type="primary">soxA</name>
    <name evidence="17" type="ORF">RM531_04630</name>
</gene>
<evidence type="ECO:0000313" key="18">
    <source>
        <dbReference type="Proteomes" id="UP001259982"/>
    </source>
</evidence>
<evidence type="ECO:0000256" key="2">
    <source>
        <dbReference type="ARBA" id="ARBA00011530"/>
    </source>
</evidence>
<name>A0ABU3B6R7_9GAMM</name>
<evidence type="ECO:0000256" key="11">
    <source>
        <dbReference type="ARBA" id="ARBA00025746"/>
    </source>
</evidence>
<evidence type="ECO:0000256" key="7">
    <source>
        <dbReference type="ARBA" id="ARBA00022729"/>
    </source>
</evidence>
<dbReference type="InterPro" id="IPR009056">
    <property type="entry name" value="Cyt_c-like_dom"/>
</dbReference>
<dbReference type="PIRSF" id="PIRSF038455">
    <property type="entry name" value="SoxA"/>
    <property type="match status" value="1"/>
</dbReference>
<feature type="domain" description="Cytochrome c" evidence="16">
    <location>
        <begin position="164"/>
        <end position="261"/>
    </location>
</feature>
<evidence type="ECO:0000256" key="14">
    <source>
        <dbReference type="PIRNR" id="PIRNR038455"/>
    </source>
</evidence>
<keyword evidence="8 14" id="KW-0574">Periplasm</keyword>
<feature type="signal peptide" evidence="15">
    <location>
        <begin position="1"/>
        <end position="25"/>
    </location>
</feature>
<evidence type="ECO:0000256" key="12">
    <source>
        <dbReference type="ARBA" id="ARBA00048077"/>
    </source>
</evidence>
<dbReference type="InterPro" id="IPR036909">
    <property type="entry name" value="Cyt_c-like_dom_sf"/>
</dbReference>
<evidence type="ECO:0000256" key="5">
    <source>
        <dbReference type="ARBA" id="ARBA00022679"/>
    </source>
</evidence>
<comment type="catalytic activity">
    <reaction evidence="12 14">
        <text>L-cysteinyl-[SoxY protein] + thiosulfate + 2 Fe(III)-[cytochrome c] = S-sulfosulfanyl-L-cysteinyl-[SoxY protein] + 2 Fe(II)-[cytochrome c] + 2 H(+)</text>
        <dbReference type="Rhea" id="RHEA:56720"/>
        <dbReference type="Rhea" id="RHEA-COMP:10350"/>
        <dbReference type="Rhea" id="RHEA-COMP:14328"/>
        <dbReference type="Rhea" id="RHEA-COMP:14399"/>
        <dbReference type="Rhea" id="RHEA-COMP:14691"/>
        <dbReference type="ChEBI" id="CHEBI:15378"/>
        <dbReference type="ChEBI" id="CHEBI:29033"/>
        <dbReference type="ChEBI" id="CHEBI:29034"/>
        <dbReference type="ChEBI" id="CHEBI:29950"/>
        <dbReference type="ChEBI" id="CHEBI:33542"/>
        <dbReference type="ChEBI" id="CHEBI:139321"/>
        <dbReference type="EC" id="2.8.5.2"/>
    </reaction>
</comment>
<dbReference type="EMBL" id="JAVRHY010000003">
    <property type="protein sequence ID" value="MDT0617750.1"/>
    <property type="molecule type" value="Genomic_DNA"/>
</dbReference>
<evidence type="ECO:0000256" key="10">
    <source>
        <dbReference type="ARBA" id="ARBA00023004"/>
    </source>
</evidence>
<evidence type="ECO:0000256" key="4">
    <source>
        <dbReference type="ARBA" id="ARBA00022617"/>
    </source>
</evidence>
<dbReference type="Pfam" id="PF21342">
    <property type="entry name" value="SoxA-TsdA_cyt-c"/>
    <property type="match status" value="2"/>
</dbReference>
<evidence type="ECO:0000256" key="13">
    <source>
        <dbReference type="ARBA" id="ARBA00048423"/>
    </source>
</evidence>
<evidence type="ECO:0000256" key="6">
    <source>
        <dbReference type="ARBA" id="ARBA00022723"/>
    </source>
</evidence>
<comment type="similarity">
    <text evidence="11 14">Belongs to the SoxA family.</text>
</comment>
<keyword evidence="10 14" id="KW-0408">Iron</keyword>
<organism evidence="17 18">
    <name type="scientific">Spectribacter acetivorans</name>
    <dbReference type="NCBI Taxonomy" id="3075603"/>
    <lineage>
        <taxon>Bacteria</taxon>
        <taxon>Pseudomonadati</taxon>
        <taxon>Pseudomonadota</taxon>
        <taxon>Gammaproteobacteria</taxon>
        <taxon>Salinisphaerales</taxon>
        <taxon>Salinisphaeraceae</taxon>
        <taxon>Spectribacter</taxon>
    </lineage>
</organism>
<dbReference type="EC" id="2.8.5.2" evidence="14"/>
<keyword evidence="4 14" id="KW-0349">Heme</keyword>
<keyword evidence="3 14" id="KW-0813">Transport</keyword>
<evidence type="ECO:0000256" key="3">
    <source>
        <dbReference type="ARBA" id="ARBA00022448"/>
    </source>
</evidence>